<dbReference type="EMBL" id="JACSPS010000006">
    <property type="protein sequence ID" value="MBD8019095.1"/>
    <property type="molecule type" value="Genomic_DNA"/>
</dbReference>
<sequence length="249" mass="28833">MPQRKIQSLAPTASKNNWRVFRQLELNFDEEYFILLTVHGSLSSATIPARNRNAKNKKMLTAKYIDTSEELDITNIDNPRETIDKERICCKFCNGRVSIKHGLLRAKHFFHINVCTSDFERHPESPQHNLGKVIIANHIKTNWEEYGSANIKFEYIIPEIKRIADIAMVFPSGWVVVHEIQLASITTEHLENRTNDYRKLGIETIWWLGKSADTKTNQEWSIKRFGFSLSIDYTILDAEVKSLQKGKTL</sequence>
<dbReference type="InterPro" id="IPR010330">
    <property type="entry name" value="CoiA_nuc"/>
</dbReference>
<feature type="domain" description="Competence protein CoiA nuclease-like" evidence="1">
    <location>
        <begin position="124"/>
        <end position="227"/>
    </location>
</feature>
<evidence type="ECO:0000313" key="2">
    <source>
        <dbReference type="EMBL" id="MBD8019095.1"/>
    </source>
</evidence>
<keyword evidence="3" id="KW-1185">Reference proteome</keyword>
<comment type="caution">
    <text evidence="2">The sequence shown here is derived from an EMBL/GenBank/DDBJ whole genome shotgun (WGS) entry which is preliminary data.</text>
</comment>
<proteinExistence type="predicted"/>
<protein>
    <recommendedName>
        <fullName evidence="1">Competence protein CoiA nuclease-like domain-containing protein</fullName>
    </recommendedName>
</protein>
<evidence type="ECO:0000313" key="3">
    <source>
        <dbReference type="Proteomes" id="UP000626242"/>
    </source>
</evidence>
<dbReference type="RefSeq" id="WP_251834291.1">
    <property type="nucleotide sequence ID" value="NZ_JACSPS010000006.1"/>
</dbReference>
<reference evidence="2 3" key="1">
    <citation type="submission" date="2020-08" db="EMBL/GenBank/DDBJ databases">
        <title>A Genomic Blueprint of the Chicken Gut Microbiome.</title>
        <authorList>
            <person name="Gilroy R."/>
            <person name="Ravi A."/>
            <person name="Getino M."/>
            <person name="Pursley I."/>
            <person name="Horton D.L."/>
            <person name="Alikhan N.-F."/>
            <person name="Baker D."/>
            <person name="Gharbi K."/>
            <person name="Hall N."/>
            <person name="Watson M."/>
            <person name="Adriaenssens E.M."/>
            <person name="Foster-Nyarko E."/>
            <person name="Jarju S."/>
            <person name="Secka A."/>
            <person name="Antonio M."/>
            <person name="Oren A."/>
            <person name="Chaudhuri R."/>
            <person name="La Ragione R.M."/>
            <person name="Hildebrand F."/>
            <person name="Pallen M.J."/>
        </authorList>
    </citation>
    <scope>NUCLEOTIDE SEQUENCE [LARGE SCALE GENOMIC DNA]</scope>
    <source>
        <strain evidence="2 3">Sa1CVA4</strain>
    </source>
</reference>
<accession>A0ABR8WQ27</accession>
<dbReference type="Pfam" id="PF06054">
    <property type="entry name" value="CoiA_nuc"/>
    <property type="match status" value="1"/>
</dbReference>
<name>A0ABR8WQ27_9FLAO</name>
<evidence type="ECO:0000259" key="1">
    <source>
        <dbReference type="Pfam" id="PF06054"/>
    </source>
</evidence>
<organism evidence="2 3">
    <name type="scientific">Kaistella pullorum</name>
    <dbReference type="NCBI Taxonomy" id="2763074"/>
    <lineage>
        <taxon>Bacteria</taxon>
        <taxon>Pseudomonadati</taxon>
        <taxon>Bacteroidota</taxon>
        <taxon>Flavobacteriia</taxon>
        <taxon>Flavobacteriales</taxon>
        <taxon>Weeksellaceae</taxon>
        <taxon>Chryseobacterium group</taxon>
        <taxon>Kaistella</taxon>
    </lineage>
</organism>
<dbReference type="Proteomes" id="UP000626242">
    <property type="component" value="Unassembled WGS sequence"/>
</dbReference>
<gene>
    <name evidence="2" type="ORF">H9628_11490</name>
</gene>